<protein>
    <submittedName>
        <fullName evidence="1">Uncharacterized protein</fullName>
    </submittedName>
</protein>
<comment type="caution">
    <text evidence="1">The sequence shown here is derived from an EMBL/GenBank/DDBJ whole genome shotgun (WGS) entry which is preliminary data.</text>
</comment>
<accession>A0A3M7RMJ8</accession>
<evidence type="ECO:0000313" key="2">
    <source>
        <dbReference type="Proteomes" id="UP000276133"/>
    </source>
</evidence>
<reference evidence="1 2" key="1">
    <citation type="journal article" date="2018" name="Sci. Rep.">
        <title>Genomic signatures of local adaptation to the degree of environmental predictability in rotifers.</title>
        <authorList>
            <person name="Franch-Gras L."/>
            <person name="Hahn C."/>
            <person name="Garcia-Roger E.M."/>
            <person name="Carmona M.J."/>
            <person name="Serra M."/>
            <person name="Gomez A."/>
        </authorList>
    </citation>
    <scope>NUCLEOTIDE SEQUENCE [LARGE SCALE GENOMIC DNA]</scope>
    <source>
        <strain evidence="1">HYR1</strain>
    </source>
</reference>
<proteinExistence type="predicted"/>
<gene>
    <name evidence="1" type="ORF">BpHYR1_000460</name>
</gene>
<name>A0A3M7RMJ8_BRAPC</name>
<keyword evidence="2" id="KW-1185">Reference proteome</keyword>
<dbReference type="Proteomes" id="UP000276133">
    <property type="component" value="Unassembled WGS sequence"/>
</dbReference>
<dbReference type="EMBL" id="REGN01003053">
    <property type="protein sequence ID" value="RNA24766.1"/>
    <property type="molecule type" value="Genomic_DNA"/>
</dbReference>
<evidence type="ECO:0000313" key="1">
    <source>
        <dbReference type="EMBL" id="RNA24766.1"/>
    </source>
</evidence>
<sequence>MLFVVAFEHVFFFTIDLSNTASISCSLSPLTPFLSLSSMNNDKYSGTRSFKLTKCSKSALIRFLNNLSSLKDTRKK</sequence>
<dbReference type="AlphaFoldDB" id="A0A3M7RMJ8"/>
<organism evidence="1 2">
    <name type="scientific">Brachionus plicatilis</name>
    <name type="common">Marine rotifer</name>
    <name type="synonym">Brachionus muelleri</name>
    <dbReference type="NCBI Taxonomy" id="10195"/>
    <lineage>
        <taxon>Eukaryota</taxon>
        <taxon>Metazoa</taxon>
        <taxon>Spiralia</taxon>
        <taxon>Gnathifera</taxon>
        <taxon>Rotifera</taxon>
        <taxon>Eurotatoria</taxon>
        <taxon>Monogononta</taxon>
        <taxon>Pseudotrocha</taxon>
        <taxon>Ploima</taxon>
        <taxon>Brachionidae</taxon>
        <taxon>Brachionus</taxon>
    </lineage>
</organism>